<evidence type="ECO:0000256" key="3">
    <source>
        <dbReference type="ARBA" id="ARBA00022723"/>
    </source>
</evidence>
<dbReference type="InterPro" id="IPR050377">
    <property type="entry name" value="Radical_SAM_PqqE_MftC-like"/>
</dbReference>
<dbReference type="PANTHER" id="PTHR11228">
    <property type="entry name" value="RADICAL SAM DOMAIN PROTEIN"/>
    <property type="match status" value="1"/>
</dbReference>
<dbReference type="EMBL" id="JARJJS010000002">
    <property type="protein sequence ID" value="MDF4025637.1"/>
    <property type="molecule type" value="Genomic_DNA"/>
</dbReference>
<proteinExistence type="predicted"/>
<keyword evidence="8" id="KW-1185">Reference proteome</keyword>
<dbReference type="CDD" id="cd01335">
    <property type="entry name" value="Radical_SAM"/>
    <property type="match status" value="1"/>
</dbReference>
<sequence>MSERAHVFPPPMERHYPVVDGRIQTRSLEAHIVDHCNLTCVECCSLSPLLPAWMVQPQALFDDLARVAKVIRPRVFKLVGGEPTLHPDLVALVEGVHRSGIAPAVSVTTNGLHLDRLPDAFWQAVDGLTISLYPRPRLRESAIASIESRARRFGVALNWKVQDHFVRMSRMPPSDDSVETGAIYHDCWLRERCHLIRDGMFYTCTRPAHMHTLHRGRTDFTADGVALHDGASLHDEIHDYLRRDTPLAACFHCHGGRAAMEPHRMMSRAERDAERARFA</sequence>
<dbReference type="InterPro" id="IPR058240">
    <property type="entry name" value="rSAM_sf"/>
</dbReference>
<comment type="caution">
    <text evidence="7">The sequence shown here is derived from an EMBL/GenBank/DDBJ whole genome shotgun (WGS) entry which is preliminary data.</text>
</comment>
<keyword evidence="3" id="KW-0479">Metal-binding</keyword>
<reference evidence="7 8" key="1">
    <citation type="journal article" date="2024" name="Curr. Microbiol.">
        <title>Luteibacter sahnii sp. nov., A Novel Yellow-Colored Xanthomonadin Pigment Producing Probiotic Bacterium from Healthy Rice Seed Microbiome.</title>
        <authorList>
            <person name="Jaiswal G."/>
            <person name="Rana R."/>
            <person name="Nayak P.K."/>
            <person name="Chouhan R."/>
            <person name="Gandhi S.G."/>
            <person name="Patel H.K."/>
            <person name="Patil P.B."/>
        </authorList>
    </citation>
    <scope>NUCLEOTIDE SEQUENCE [LARGE SCALE GENOMIC DNA]</scope>
    <source>
        <strain evidence="7 8">PPL201</strain>
    </source>
</reference>
<dbReference type="Pfam" id="PF04055">
    <property type="entry name" value="Radical_SAM"/>
    <property type="match status" value="1"/>
</dbReference>
<keyword evidence="4" id="KW-0408">Iron</keyword>
<dbReference type="Gene3D" id="3.20.20.70">
    <property type="entry name" value="Aldolase class I"/>
    <property type="match status" value="1"/>
</dbReference>
<evidence type="ECO:0000256" key="1">
    <source>
        <dbReference type="ARBA" id="ARBA00001966"/>
    </source>
</evidence>
<feature type="domain" description="Radical SAM core" evidence="6">
    <location>
        <begin position="34"/>
        <end position="132"/>
    </location>
</feature>
<gene>
    <name evidence="7" type="ORF">P3W24_11740</name>
</gene>
<name>A0ABT6BC74_9GAMM</name>
<dbReference type="SUPFAM" id="SSF102114">
    <property type="entry name" value="Radical SAM enzymes"/>
    <property type="match status" value="1"/>
</dbReference>
<protein>
    <recommendedName>
        <fullName evidence="6">Radical SAM core domain-containing protein</fullName>
    </recommendedName>
</protein>
<dbReference type="Proteomes" id="UP001528850">
    <property type="component" value="Unassembled WGS sequence"/>
</dbReference>
<dbReference type="PANTHER" id="PTHR11228:SF7">
    <property type="entry name" value="PQQA PEPTIDE CYCLASE"/>
    <property type="match status" value="1"/>
</dbReference>
<evidence type="ECO:0000313" key="7">
    <source>
        <dbReference type="EMBL" id="MDF4025637.1"/>
    </source>
</evidence>
<comment type="cofactor">
    <cofactor evidence="1">
        <name>[4Fe-4S] cluster</name>
        <dbReference type="ChEBI" id="CHEBI:49883"/>
    </cofactor>
</comment>
<evidence type="ECO:0000256" key="2">
    <source>
        <dbReference type="ARBA" id="ARBA00022691"/>
    </source>
</evidence>
<keyword evidence="5" id="KW-0411">Iron-sulfur</keyword>
<accession>A0ABT6BC74</accession>
<evidence type="ECO:0000256" key="4">
    <source>
        <dbReference type="ARBA" id="ARBA00023004"/>
    </source>
</evidence>
<dbReference type="InterPro" id="IPR013785">
    <property type="entry name" value="Aldolase_TIM"/>
</dbReference>
<keyword evidence="2" id="KW-0949">S-adenosyl-L-methionine</keyword>
<evidence type="ECO:0000259" key="6">
    <source>
        <dbReference type="Pfam" id="PF04055"/>
    </source>
</evidence>
<evidence type="ECO:0000313" key="8">
    <source>
        <dbReference type="Proteomes" id="UP001528850"/>
    </source>
</evidence>
<dbReference type="SFLD" id="SFLDS00029">
    <property type="entry name" value="Radical_SAM"/>
    <property type="match status" value="1"/>
</dbReference>
<dbReference type="InterPro" id="IPR007197">
    <property type="entry name" value="rSAM"/>
</dbReference>
<evidence type="ECO:0000256" key="5">
    <source>
        <dbReference type="ARBA" id="ARBA00023014"/>
    </source>
</evidence>
<organism evidence="7 8">
    <name type="scientific">Luteibacter sahnii</name>
    <dbReference type="NCBI Taxonomy" id="3021977"/>
    <lineage>
        <taxon>Bacteria</taxon>
        <taxon>Pseudomonadati</taxon>
        <taxon>Pseudomonadota</taxon>
        <taxon>Gammaproteobacteria</taxon>
        <taxon>Lysobacterales</taxon>
        <taxon>Rhodanobacteraceae</taxon>
        <taxon>Luteibacter</taxon>
    </lineage>
</organism>